<name>B1WVZ2_CROS5</name>
<feature type="chain" id="PRO_5002772619" description="DUF5666 domain-containing protein" evidence="1">
    <location>
        <begin position="24"/>
        <end position="105"/>
    </location>
</feature>
<organism evidence="2 3">
    <name type="scientific">Crocosphaera subtropica (strain ATCC 51142 / BH68)</name>
    <name type="common">Cyanothece sp. (strain ATCC 51142)</name>
    <dbReference type="NCBI Taxonomy" id="43989"/>
    <lineage>
        <taxon>Bacteria</taxon>
        <taxon>Bacillati</taxon>
        <taxon>Cyanobacteriota</taxon>
        <taxon>Cyanophyceae</taxon>
        <taxon>Oscillatoriophycideae</taxon>
        <taxon>Chroococcales</taxon>
        <taxon>Aphanothecaceae</taxon>
        <taxon>Crocosphaera</taxon>
        <taxon>Crocosphaera subtropica</taxon>
    </lineage>
</organism>
<dbReference type="Proteomes" id="UP000001203">
    <property type="component" value="Chromosome circular"/>
</dbReference>
<accession>B1WVZ2</accession>
<keyword evidence="3" id="KW-1185">Reference proteome</keyword>
<evidence type="ECO:0000313" key="3">
    <source>
        <dbReference type="Proteomes" id="UP000001203"/>
    </source>
</evidence>
<evidence type="ECO:0008006" key="4">
    <source>
        <dbReference type="Google" id="ProtNLM"/>
    </source>
</evidence>
<dbReference type="AlphaFoldDB" id="B1WVZ2"/>
<dbReference type="HOGENOM" id="CLU_2317453_0_0_3"/>
<reference evidence="2 3" key="1">
    <citation type="journal article" date="2008" name="Proc. Natl. Acad. Sci. U.S.A.">
        <title>The genome of Cyanothece 51142, a unicellular diazotrophic cyanobacterium important in the marine nitrogen cycle.</title>
        <authorList>
            <person name="Welsh E.A."/>
            <person name="Liberton M."/>
            <person name="Stoeckel J."/>
            <person name="Loh T."/>
            <person name="Elvitigala T."/>
            <person name="Wang C."/>
            <person name="Wollam A."/>
            <person name="Fulton R.S."/>
            <person name="Clifton S.W."/>
            <person name="Jacobs J.M."/>
            <person name="Aurora R."/>
            <person name="Ghosh B.K."/>
            <person name="Sherman L.A."/>
            <person name="Smith R.D."/>
            <person name="Wilson R.K."/>
            <person name="Pakrasi H.B."/>
        </authorList>
    </citation>
    <scope>NUCLEOTIDE SEQUENCE [LARGE SCALE GENOMIC DNA]</scope>
    <source>
        <strain evidence="3">ATCC 51142 / BH68</strain>
    </source>
</reference>
<evidence type="ECO:0000313" key="2">
    <source>
        <dbReference type="EMBL" id="ACB52325.1"/>
    </source>
</evidence>
<dbReference type="STRING" id="43989.cce_2977"/>
<evidence type="ECO:0000256" key="1">
    <source>
        <dbReference type="SAM" id="SignalP"/>
    </source>
</evidence>
<feature type="signal peptide" evidence="1">
    <location>
        <begin position="1"/>
        <end position="23"/>
    </location>
</feature>
<sequence>MKLKIASLGFFGILLLTTGVSLGQNQGTSFSGRIQKVWEDGFKLQTNNRTLTVDTWDVCGDYTAKHLAVGDQVTIIGEFEMREFDAFSITKVDGTRGCQAASNYQ</sequence>
<gene>
    <name evidence="2" type="ordered locus">cce_2977</name>
</gene>
<proteinExistence type="predicted"/>
<dbReference type="OrthoDB" id="467760at2"/>
<dbReference type="EMBL" id="CP000806">
    <property type="protein sequence ID" value="ACB52325.1"/>
    <property type="molecule type" value="Genomic_DNA"/>
</dbReference>
<dbReference type="RefSeq" id="WP_009548017.1">
    <property type="nucleotide sequence ID" value="NC_010546.1"/>
</dbReference>
<dbReference type="KEGG" id="cyt:cce_2977"/>
<protein>
    <recommendedName>
        <fullName evidence="4">DUF5666 domain-containing protein</fullName>
    </recommendedName>
</protein>
<dbReference type="eggNOG" id="ENOG503342R">
    <property type="taxonomic scope" value="Bacteria"/>
</dbReference>
<keyword evidence="1" id="KW-0732">Signal</keyword>